<dbReference type="EMBL" id="SSTJ01000002">
    <property type="protein sequence ID" value="THG38199.1"/>
    <property type="molecule type" value="Genomic_DNA"/>
</dbReference>
<proteinExistence type="predicted"/>
<accession>A0A4S4G3P7</accession>
<dbReference type="AlphaFoldDB" id="A0A4S4G3P7"/>
<dbReference type="RefSeq" id="WP_136432870.1">
    <property type="nucleotide sequence ID" value="NZ_CAPIAG010000012.1"/>
</dbReference>
<reference evidence="1 2" key="1">
    <citation type="submission" date="2019-04" db="EMBL/GenBank/DDBJ databases">
        <title>Microbes associate with the intestines of laboratory mice.</title>
        <authorList>
            <person name="Navarre W."/>
            <person name="Wong E."/>
            <person name="Huang K.C."/>
            <person name="Tropini C."/>
            <person name="Ng K."/>
            <person name="Yu B."/>
        </authorList>
    </citation>
    <scope>NUCLEOTIDE SEQUENCE [LARGE SCALE GENOMIC DNA]</scope>
    <source>
        <strain evidence="1 2">NM80_B27</strain>
    </source>
</reference>
<protein>
    <submittedName>
        <fullName evidence="1">Uncharacterized protein</fullName>
    </submittedName>
</protein>
<sequence length="241" mass="25856">MKKRTREKVALLVFALLVVLGGSVLLRYFETGRTFNVAATGVDDVFGQMQGYTAIVFDGTYDPMDALRPAVDVTSEGEEAPASVGAMVLSELSRLPLALRERPVYASDVRSLYLDKGAGVVTLDIADPSRYEKPVILMAGDRKVGVVYVDYYASKKRLAALQKEMADAGAQSLICLVPRLSCLATPDGFQTVIVTDDSQAEPGSGEGSEGVHIMYAPEREQVGVVLLTALNVPSSKVYSAL</sequence>
<organism evidence="1 2">
    <name type="scientific">Adlercreutzia caecimuris</name>
    <dbReference type="NCBI Taxonomy" id="671266"/>
    <lineage>
        <taxon>Bacteria</taxon>
        <taxon>Bacillati</taxon>
        <taxon>Actinomycetota</taxon>
        <taxon>Coriobacteriia</taxon>
        <taxon>Eggerthellales</taxon>
        <taxon>Eggerthellaceae</taxon>
        <taxon>Adlercreutzia</taxon>
    </lineage>
</organism>
<gene>
    <name evidence="1" type="ORF">E5986_01875</name>
</gene>
<evidence type="ECO:0000313" key="1">
    <source>
        <dbReference type="EMBL" id="THG38199.1"/>
    </source>
</evidence>
<dbReference type="Proteomes" id="UP000308978">
    <property type="component" value="Unassembled WGS sequence"/>
</dbReference>
<evidence type="ECO:0000313" key="2">
    <source>
        <dbReference type="Proteomes" id="UP000308978"/>
    </source>
</evidence>
<comment type="caution">
    <text evidence="1">The sequence shown here is derived from an EMBL/GenBank/DDBJ whole genome shotgun (WGS) entry which is preliminary data.</text>
</comment>
<name>A0A4S4G3P7_9ACTN</name>